<dbReference type="Pfam" id="PF07859">
    <property type="entry name" value="Abhydrolase_3"/>
    <property type="match status" value="1"/>
</dbReference>
<dbReference type="SUPFAM" id="SSF53474">
    <property type="entry name" value="alpha/beta-Hydrolases"/>
    <property type="match status" value="1"/>
</dbReference>
<keyword evidence="7" id="KW-0472">Membrane</keyword>
<evidence type="ECO:0000313" key="10">
    <source>
        <dbReference type="Proteomes" id="UP000186303"/>
    </source>
</evidence>
<dbReference type="STRING" id="1230383.A0A1M8A228"/>
<comment type="catalytic activity">
    <reaction evidence="4">
        <text>a monoacylglycerol + H2O = glycerol + a fatty acid + H(+)</text>
        <dbReference type="Rhea" id="RHEA:15245"/>
        <dbReference type="ChEBI" id="CHEBI:15377"/>
        <dbReference type="ChEBI" id="CHEBI:15378"/>
        <dbReference type="ChEBI" id="CHEBI:17408"/>
        <dbReference type="ChEBI" id="CHEBI:17754"/>
        <dbReference type="ChEBI" id="CHEBI:28868"/>
    </reaction>
</comment>
<comment type="catalytic activity">
    <reaction evidence="3">
        <text>a diacylglycerol + H2O = a monoacylglycerol + a fatty acid + H(+)</text>
        <dbReference type="Rhea" id="RHEA:32731"/>
        <dbReference type="ChEBI" id="CHEBI:15377"/>
        <dbReference type="ChEBI" id="CHEBI:15378"/>
        <dbReference type="ChEBI" id="CHEBI:17408"/>
        <dbReference type="ChEBI" id="CHEBI:18035"/>
        <dbReference type="ChEBI" id="CHEBI:28868"/>
    </reaction>
</comment>
<gene>
    <name evidence="9" type="ORF">MSYG_0797</name>
</gene>
<dbReference type="Gene3D" id="3.40.50.1820">
    <property type="entry name" value="alpha/beta hydrolase"/>
    <property type="match status" value="1"/>
</dbReference>
<evidence type="ECO:0000256" key="1">
    <source>
        <dbReference type="ARBA" id="ARBA00010515"/>
    </source>
</evidence>
<dbReference type="InterPro" id="IPR033140">
    <property type="entry name" value="Lipase_GDXG_put_SER_AS"/>
</dbReference>
<dbReference type="EMBL" id="LT671821">
    <property type="protein sequence ID" value="SHO76459.1"/>
    <property type="molecule type" value="Genomic_DNA"/>
</dbReference>
<dbReference type="GO" id="GO:0016787">
    <property type="term" value="F:hydrolase activity"/>
    <property type="evidence" value="ECO:0007669"/>
    <property type="project" value="UniProtKB-KW"/>
</dbReference>
<dbReference type="AlphaFoldDB" id="A0A1M8A228"/>
<evidence type="ECO:0000256" key="6">
    <source>
        <dbReference type="SAM" id="MobiDB-lite"/>
    </source>
</evidence>
<evidence type="ECO:0000256" key="4">
    <source>
        <dbReference type="ARBA" id="ARBA00048461"/>
    </source>
</evidence>
<evidence type="ECO:0000256" key="3">
    <source>
        <dbReference type="ARBA" id="ARBA00047591"/>
    </source>
</evidence>
<evidence type="ECO:0000259" key="8">
    <source>
        <dbReference type="Pfam" id="PF07859"/>
    </source>
</evidence>
<dbReference type="OMA" id="HADYDPE"/>
<keyword evidence="7" id="KW-1133">Transmembrane helix</keyword>
<keyword evidence="2" id="KW-0378">Hydrolase</keyword>
<protein>
    <submittedName>
        <fullName evidence="9">Similar to S.cerevisiae protein SAY1 (Sterol deacetylase)</fullName>
    </submittedName>
</protein>
<keyword evidence="10" id="KW-1185">Reference proteome</keyword>
<evidence type="ECO:0000256" key="7">
    <source>
        <dbReference type="SAM" id="Phobius"/>
    </source>
</evidence>
<accession>A0A1M8A228</accession>
<proteinExistence type="inferred from homology"/>
<dbReference type="InterPro" id="IPR029058">
    <property type="entry name" value="AB_hydrolase_fold"/>
</dbReference>
<feature type="transmembrane region" description="Helical" evidence="7">
    <location>
        <begin position="114"/>
        <end position="136"/>
    </location>
</feature>
<feature type="active site" evidence="5">
    <location>
        <position position="339"/>
    </location>
</feature>
<evidence type="ECO:0000313" key="9">
    <source>
        <dbReference type="EMBL" id="SHO76459.1"/>
    </source>
</evidence>
<dbReference type="Proteomes" id="UP000186303">
    <property type="component" value="Chromosome 1"/>
</dbReference>
<dbReference type="PANTHER" id="PTHR48081">
    <property type="entry name" value="AB HYDROLASE SUPERFAMILY PROTEIN C4A8.06C"/>
    <property type="match status" value="1"/>
</dbReference>
<sequence length="577" mass="65242">MKHCVESLVVPENAQVINRMPSYVGRWLPNSTIFSGKRSDGSDDSCIPDSPGSHREKGFSPKEYLRRTQPWTVWASRPIPRSMSCTEFPNQGHGSLSEFFIQRPIWTWEPLRSLYIVGFFCYMLFISLPLRALLYIPRRWRPRPSWSWKKSVMVSFIRSCTILICKTHLMLPGQPVTGEPKVRESTFLRIDPKDVLTEEPEQQNKILRGELRRAMSLQGTQVVPTSGFFVAKNGEVAPKDVHAKPGERLLVHLHGGAYWLGSAQEHYPSAKFCRSLLDQLQDDERMPRRAFLVEYRLAKHTRFQQGSYPAALLDTLIAYLYLVRSCGFRPENIILSGDSSGGNLALALCRYLRDEKIEAMPRSLMLLSPWCDVSRSHSGPLKSPNPFSTTVLNRECDIIDASQLYRNSAVCPLLGRLPASEAYTNPYLSPVSLQLDPQNHASMPHWGFEGFPPRTFICTGSAELNGEQHVTLAYRMAEGTLRGRPVYSGDSLMGDEEAQGCTWREKYPRSSEWLALHDEVVRSSPSPPQAVSPLEDREVVLDGATDGIHIYPILSWFEPERSQALGRMAAWMKAAAD</sequence>
<dbReference type="VEuPathDB" id="FungiDB:MSYG_0797"/>
<evidence type="ECO:0000256" key="2">
    <source>
        <dbReference type="ARBA" id="ARBA00022801"/>
    </source>
</evidence>
<comment type="similarity">
    <text evidence="1">Belongs to the 'GDXG' lipolytic enzyme family.</text>
</comment>
<dbReference type="InterPro" id="IPR050300">
    <property type="entry name" value="GDXG_lipolytic_enzyme"/>
</dbReference>
<evidence type="ECO:0000256" key="5">
    <source>
        <dbReference type="PROSITE-ProRule" id="PRU10038"/>
    </source>
</evidence>
<keyword evidence="7" id="KW-0812">Transmembrane</keyword>
<name>A0A1M8A228_MALS4</name>
<feature type="domain" description="Alpha/beta hydrolase fold-3" evidence="8">
    <location>
        <begin position="250"/>
        <end position="392"/>
    </location>
</feature>
<dbReference type="OrthoDB" id="2152029at2759"/>
<reference evidence="10" key="1">
    <citation type="journal article" date="2017" name="Nucleic Acids Res.">
        <title>Proteogenomics produces comprehensive and highly accurate protein-coding gene annotation in a complete genome assembly of Malassezia sympodialis.</title>
        <authorList>
            <person name="Zhu Y."/>
            <person name="Engstroem P.G."/>
            <person name="Tellgren-Roth C."/>
            <person name="Baudo C.D."/>
            <person name="Kennell J.C."/>
            <person name="Sun S."/>
            <person name="Billmyre R.B."/>
            <person name="Schroeder M.S."/>
            <person name="Andersson A."/>
            <person name="Holm T."/>
            <person name="Sigurgeirsson B."/>
            <person name="Wu G."/>
            <person name="Sankaranarayanan S.R."/>
            <person name="Siddharthan R."/>
            <person name="Sanyal K."/>
            <person name="Lundeberg J."/>
            <person name="Nystedt B."/>
            <person name="Boekhout T."/>
            <person name="Dawson T.L. Jr."/>
            <person name="Heitman J."/>
            <person name="Scheynius A."/>
            <person name="Lehtioe J."/>
        </authorList>
    </citation>
    <scope>NUCLEOTIDE SEQUENCE [LARGE SCALE GENOMIC DNA]</scope>
    <source>
        <strain evidence="10">ATCC 42132</strain>
    </source>
</reference>
<organism evidence="9 10">
    <name type="scientific">Malassezia sympodialis (strain ATCC 42132)</name>
    <name type="common">Atopic eczema-associated yeast</name>
    <dbReference type="NCBI Taxonomy" id="1230383"/>
    <lineage>
        <taxon>Eukaryota</taxon>
        <taxon>Fungi</taxon>
        <taxon>Dikarya</taxon>
        <taxon>Basidiomycota</taxon>
        <taxon>Ustilaginomycotina</taxon>
        <taxon>Malasseziomycetes</taxon>
        <taxon>Malasseziales</taxon>
        <taxon>Malasseziaceae</taxon>
        <taxon>Malassezia</taxon>
    </lineage>
</organism>
<feature type="region of interest" description="Disordered" evidence="6">
    <location>
        <begin position="35"/>
        <end position="59"/>
    </location>
</feature>
<dbReference type="InterPro" id="IPR013094">
    <property type="entry name" value="AB_hydrolase_3"/>
</dbReference>
<dbReference type="PANTHER" id="PTHR48081:SF26">
    <property type="entry name" value="ALPHA_BETA HYDROLASE FOLD-3 DOMAIN-CONTAINING PROTEIN"/>
    <property type="match status" value="1"/>
</dbReference>
<dbReference type="PROSITE" id="PS01174">
    <property type="entry name" value="LIPASE_GDXG_SER"/>
    <property type="match status" value="1"/>
</dbReference>